<dbReference type="EMBL" id="FONQ01000009">
    <property type="protein sequence ID" value="SFF12852.1"/>
    <property type="molecule type" value="Genomic_DNA"/>
</dbReference>
<sequence>MHLSWIKQISVRMKSDISYSMGIVYNNFPWRENPTEKQLKKFV</sequence>
<dbReference type="AlphaFoldDB" id="A0A1I2G5P1"/>
<keyword evidence="3" id="KW-1185">Reference proteome</keyword>
<organism evidence="2 3">
    <name type="scientific">Flavobacterium xueshanense</name>
    <dbReference type="NCBI Taxonomy" id="935223"/>
    <lineage>
        <taxon>Bacteria</taxon>
        <taxon>Pseudomonadati</taxon>
        <taxon>Bacteroidota</taxon>
        <taxon>Flavobacteriia</taxon>
        <taxon>Flavobacteriales</taxon>
        <taxon>Flavobacteriaceae</taxon>
        <taxon>Flavobacterium</taxon>
    </lineage>
</organism>
<evidence type="ECO:0000313" key="2">
    <source>
        <dbReference type="EMBL" id="SFF12852.1"/>
    </source>
</evidence>
<protein>
    <recommendedName>
        <fullName evidence="1">MmeI-like target recognition domain-containing protein</fullName>
    </recommendedName>
</protein>
<gene>
    <name evidence="2" type="ORF">SAMN04488131_10968</name>
</gene>
<dbReference type="Pfam" id="PF20466">
    <property type="entry name" value="MmeI_TRD"/>
    <property type="match status" value="1"/>
</dbReference>
<dbReference type="STRING" id="935223.SAMN04488131_10968"/>
<dbReference type="Proteomes" id="UP000198596">
    <property type="component" value="Unassembled WGS sequence"/>
</dbReference>
<dbReference type="InterPro" id="IPR046820">
    <property type="entry name" value="MmeI_TRD"/>
</dbReference>
<feature type="domain" description="MmeI-like target recognition" evidence="1">
    <location>
        <begin position="1"/>
        <end position="31"/>
    </location>
</feature>
<reference evidence="3" key="1">
    <citation type="submission" date="2016-10" db="EMBL/GenBank/DDBJ databases">
        <authorList>
            <person name="Varghese N."/>
            <person name="Submissions S."/>
        </authorList>
    </citation>
    <scope>NUCLEOTIDE SEQUENCE [LARGE SCALE GENOMIC DNA]</scope>
    <source>
        <strain evidence="3">CGMCC 1.9227</strain>
    </source>
</reference>
<accession>A0A1I2G5P1</accession>
<proteinExistence type="predicted"/>
<evidence type="ECO:0000313" key="3">
    <source>
        <dbReference type="Proteomes" id="UP000198596"/>
    </source>
</evidence>
<evidence type="ECO:0000259" key="1">
    <source>
        <dbReference type="Pfam" id="PF20466"/>
    </source>
</evidence>
<name>A0A1I2G5P1_9FLAO</name>